<name>A0AA89B8V3_9ASTE</name>
<keyword evidence="2" id="KW-0472">Membrane</keyword>
<dbReference type="PANTHER" id="PTHR37254:SF1">
    <property type="entry name" value="OS01G0100500 PROTEIN"/>
    <property type="match status" value="1"/>
</dbReference>
<dbReference type="PANTHER" id="PTHR37254">
    <property type="entry name" value="OS01G0100500 PROTEIN"/>
    <property type="match status" value="1"/>
</dbReference>
<accession>A0AA89B8V3</accession>
<dbReference type="EMBL" id="JAVXUP010000204">
    <property type="protein sequence ID" value="KAK3034304.1"/>
    <property type="molecule type" value="Genomic_DNA"/>
</dbReference>
<proteinExistence type="predicted"/>
<dbReference type="Proteomes" id="UP001188597">
    <property type="component" value="Unassembled WGS sequence"/>
</dbReference>
<reference evidence="3" key="1">
    <citation type="submission" date="2022-12" db="EMBL/GenBank/DDBJ databases">
        <title>Draft genome assemblies for two species of Escallonia (Escalloniales).</title>
        <authorList>
            <person name="Chanderbali A."/>
            <person name="Dervinis C."/>
            <person name="Anghel I."/>
            <person name="Soltis D."/>
            <person name="Soltis P."/>
            <person name="Zapata F."/>
        </authorList>
    </citation>
    <scope>NUCLEOTIDE SEQUENCE</scope>
    <source>
        <strain evidence="3">UCBG64.0493</strain>
        <tissue evidence="3">Leaf</tissue>
    </source>
</reference>
<evidence type="ECO:0000313" key="3">
    <source>
        <dbReference type="EMBL" id="KAK3034304.1"/>
    </source>
</evidence>
<protein>
    <submittedName>
        <fullName evidence="3">Uncharacterized protein</fullName>
    </submittedName>
</protein>
<feature type="transmembrane region" description="Helical" evidence="2">
    <location>
        <begin position="76"/>
        <end position="98"/>
    </location>
</feature>
<evidence type="ECO:0000313" key="4">
    <source>
        <dbReference type="Proteomes" id="UP001188597"/>
    </source>
</evidence>
<keyword evidence="4" id="KW-1185">Reference proteome</keyword>
<feature type="transmembrane region" description="Helical" evidence="2">
    <location>
        <begin position="139"/>
        <end position="161"/>
    </location>
</feature>
<comment type="caution">
    <text evidence="3">The sequence shown here is derived from an EMBL/GenBank/DDBJ whole genome shotgun (WGS) entry which is preliminary data.</text>
</comment>
<evidence type="ECO:0000256" key="2">
    <source>
        <dbReference type="SAM" id="Phobius"/>
    </source>
</evidence>
<keyword evidence="2" id="KW-0812">Transmembrane</keyword>
<dbReference type="AlphaFoldDB" id="A0AA89B8V3"/>
<feature type="compositionally biased region" description="Polar residues" evidence="1">
    <location>
        <begin position="520"/>
        <end position="532"/>
    </location>
</feature>
<evidence type="ECO:0000256" key="1">
    <source>
        <dbReference type="SAM" id="MobiDB-lite"/>
    </source>
</evidence>
<organism evidence="3 4">
    <name type="scientific">Escallonia herrerae</name>
    <dbReference type="NCBI Taxonomy" id="1293975"/>
    <lineage>
        <taxon>Eukaryota</taxon>
        <taxon>Viridiplantae</taxon>
        <taxon>Streptophyta</taxon>
        <taxon>Embryophyta</taxon>
        <taxon>Tracheophyta</taxon>
        <taxon>Spermatophyta</taxon>
        <taxon>Magnoliopsida</taxon>
        <taxon>eudicotyledons</taxon>
        <taxon>Gunneridae</taxon>
        <taxon>Pentapetalae</taxon>
        <taxon>asterids</taxon>
        <taxon>campanulids</taxon>
        <taxon>Escalloniales</taxon>
        <taxon>Escalloniaceae</taxon>
        <taxon>Escallonia</taxon>
    </lineage>
</organism>
<sequence length="681" mass="76743">MASQCPTSNAFRYNATLCACNPGYFLNATSNACQLFQVDGNDWLEVNTGVDYSINLPDTFFFSFDSIRRFTQSQAIFLESTLVLLLAWLLLCFLVRFGSLGDGRTPWFKIRWWISRLDVAFATRHWLDDQKVVKKRKTELGGAFSIASWILFIGLFAALLYQALSKRTVEVHNVRATNAPDLASFVNDLEFNITTISGMSCSHLRDLGTLVMGNPGFIDQRVAPLSSFANYSCQNTTKGPKITLMCNGCQLIRDSMYTSWKFIDLPNDPAIAVGFEFNVTAKNHANKRHLSFVSGRLKNGSNLDDRPTTYRGAVPNILKFNFFPRVYHNLHDLKLVQPLFHEFVPGSSFSEISQLQGSLQSSNNGLINTTLSLNFLTDYIVEIDNQNALGPVSFLADLGGLYCISIGIFFYFLVQFEYRIKKLRNEDSVMRKIRNRRKAQDHWDKLRKYVTYTWGCSSLRDDYQNVKQGTCCSGFMIETTRKEGSSLKQRQLYRKETISFNRKVNLPVEKKVDPELIHSQGANSSSGKSASTIEGRLPCPKDEELGGTLEAKAGAVVDLGLGGVGEYRSQREQRLVAQLVEVLEGEVFENVKHQRHEHTICSNDRDAIQPSVLATVYDYTLPPPPSFEFGAGSEVSVADLHINLQNLYEYNAMLRERLAVAQSMLHALSEKCQSSAVETRR</sequence>
<feature type="transmembrane region" description="Helical" evidence="2">
    <location>
        <begin position="394"/>
        <end position="414"/>
    </location>
</feature>
<feature type="region of interest" description="Disordered" evidence="1">
    <location>
        <begin position="515"/>
        <end position="541"/>
    </location>
</feature>
<gene>
    <name evidence="3" type="ORF">RJ639_032644</name>
</gene>
<keyword evidence="2" id="KW-1133">Transmembrane helix</keyword>